<keyword evidence="1" id="KW-0472">Membrane</keyword>
<sequence>MGQFFDAETGGVLRLELRSVDGRAFTLLRTFGYRDDKHEEPFVVPADLSTFRTDLASVPDLFTWLVPRSGDFLPAAVLHDALVAPERYRGPRVERHEADRIFRRAMIGLGTGRVRAWLMWAAVTLGTLWWSRSLRWRGALVALLGVVSVTGVLATLDFFDVLDVLPWMGQRPWEQELALGALFALLVPSALSLLWGRYRVAGVIVGVSLALLLHVTAVLLVLYAAYLALERLVSGPADEEGVRVEDRLRA</sequence>
<gene>
    <name evidence="2" type="ORF">GCM10011509_04880</name>
</gene>
<dbReference type="EMBL" id="BMLB01000001">
    <property type="protein sequence ID" value="GGK59637.1"/>
    <property type="molecule type" value="Genomic_DNA"/>
</dbReference>
<dbReference type="RefSeq" id="WP_022922836.1">
    <property type="nucleotide sequence ID" value="NZ_BMLB01000001.1"/>
</dbReference>
<organism evidence="2 3">
    <name type="scientific">Ornithinimicrobium pekingense</name>
    <dbReference type="NCBI Taxonomy" id="384677"/>
    <lineage>
        <taxon>Bacteria</taxon>
        <taxon>Bacillati</taxon>
        <taxon>Actinomycetota</taxon>
        <taxon>Actinomycetes</taxon>
        <taxon>Micrococcales</taxon>
        <taxon>Ornithinimicrobiaceae</taxon>
        <taxon>Ornithinimicrobium</taxon>
    </lineage>
</organism>
<keyword evidence="3" id="KW-1185">Reference proteome</keyword>
<feature type="transmembrane region" description="Helical" evidence="1">
    <location>
        <begin position="177"/>
        <end position="195"/>
    </location>
</feature>
<evidence type="ECO:0000313" key="3">
    <source>
        <dbReference type="Proteomes" id="UP000662111"/>
    </source>
</evidence>
<keyword evidence="1" id="KW-0812">Transmembrane</keyword>
<accession>A0ABQ2F7E7</accession>
<evidence type="ECO:0008006" key="4">
    <source>
        <dbReference type="Google" id="ProtNLM"/>
    </source>
</evidence>
<dbReference type="InterPro" id="IPR010767">
    <property type="entry name" value="Phage_CGC-2007_Cje0229"/>
</dbReference>
<evidence type="ECO:0000313" key="2">
    <source>
        <dbReference type="EMBL" id="GGK59637.1"/>
    </source>
</evidence>
<reference evidence="3" key="1">
    <citation type="journal article" date="2019" name="Int. J. Syst. Evol. Microbiol.">
        <title>The Global Catalogue of Microorganisms (GCM) 10K type strain sequencing project: providing services to taxonomists for standard genome sequencing and annotation.</title>
        <authorList>
            <consortium name="The Broad Institute Genomics Platform"/>
            <consortium name="The Broad Institute Genome Sequencing Center for Infectious Disease"/>
            <person name="Wu L."/>
            <person name="Ma J."/>
        </authorList>
    </citation>
    <scope>NUCLEOTIDE SEQUENCE [LARGE SCALE GENOMIC DNA]</scope>
    <source>
        <strain evidence="3">CGMCC 1.5362</strain>
    </source>
</reference>
<dbReference type="Proteomes" id="UP000662111">
    <property type="component" value="Unassembled WGS sequence"/>
</dbReference>
<proteinExistence type="predicted"/>
<feature type="transmembrane region" description="Helical" evidence="1">
    <location>
        <begin position="114"/>
        <end position="130"/>
    </location>
</feature>
<evidence type="ECO:0000256" key="1">
    <source>
        <dbReference type="SAM" id="Phobius"/>
    </source>
</evidence>
<comment type="caution">
    <text evidence="2">The sequence shown here is derived from an EMBL/GenBank/DDBJ whole genome shotgun (WGS) entry which is preliminary data.</text>
</comment>
<name>A0ABQ2F7E7_9MICO</name>
<keyword evidence="1" id="KW-1133">Transmembrane helix</keyword>
<feature type="transmembrane region" description="Helical" evidence="1">
    <location>
        <begin position="136"/>
        <end position="156"/>
    </location>
</feature>
<feature type="transmembrane region" description="Helical" evidence="1">
    <location>
        <begin position="201"/>
        <end position="226"/>
    </location>
</feature>
<dbReference type="Pfam" id="PF07087">
    <property type="entry name" value="DUF1353"/>
    <property type="match status" value="1"/>
</dbReference>
<protein>
    <recommendedName>
        <fullName evidence="4">DUF1353 domain-containing protein</fullName>
    </recommendedName>
</protein>